<comment type="similarity">
    <text evidence="1 2">Belongs to the UPF0102 family.</text>
</comment>
<dbReference type="EMBL" id="LANJ01000016">
    <property type="protein sequence ID" value="KKC37738.1"/>
    <property type="molecule type" value="Genomic_DNA"/>
</dbReference>
<dbReference type="Proteomes" id="UP000033411">
    <property type="component" value="Unassembled WGS sequence"/>
</dbReference>
<evidence type="ECO:0000256" key="1">
    <source>
        <dbReference type="ARBA" id="ARBA00006738"/>
    </source>
</evidence>
<keyword evidence="4" id="KW-1185">Reference proteome</keyword>
<accession>A0A0F5QAJ5</accession>
<dbReference type="PANTHER" id="PTHR34039:SF1">
    <property type="entry name" value="UPF0102 PROTEIN YRAN"/>
    <property type="match status" value="1"/>
</dbReference>
<dbReference type="InterPro" id="IPR003509">
    <property type="entry name" value="UPF0102_YraN-like"/>
</dbReference>
<dbReference type="OrthoDB" id="9812968at2"/>
<protein>
    <recommendedName>
        <fullName evidence="2">UPF0102 protein WH87_08475</fullName>
    </recommendedName>
</protein>
<proteinExistence type="inferred from homology"/>
<dbReference type="InterPro" id="IPR011335">
    <property type="entry name" value="Restrct_endonuc-II-like"/>
</dbReference>
<dbReference type="Pfam" id="PF02021">
    <property type="entry name" value="UPF0102"/>
    <property type="match status" value="1"/>
</dbReference>
<dbReference type="InterPro" id="IPR011856">
    <property type="entry name" value="tRNA_endonuc-like_dom_sf"/>
</dbReference>
<dbReference type="PANTHER" id="PTHR34039">
    <property type="entry name" value="UPF0102 PROTEIN YRAN"/>
    <property type="match status" value="1"/>
</dbReference>
<dbReference type="NCBIfam" id="NF009151">
    <property type="entry name" value="PRK12497.1-5"/>
    <property type="match status" value="1"/>
</dbReference>
<organism evidence="3 4">
    <name type="scientific">Devosia epidermidihirudinis</name>
    <dbReference type="NCBI Taxonomy" id="1293439"/>
    <lineage>
        <taxon>Bacteria</taxon>
        <taxon>Pseudomonadati</taxon>
        <taxon>Pseudomonadota</taxon>
        <taxon>Alphaproteobacteria</taxon>
        <taxon>Hyphomicrobiales</taxon>
        <taxon>Devosiaceae</taxon>
        <taxon>Devosia</taxon>
    </lineage>
</organism>
<dbReference type="AlphaFoldDB" id="A0A0F5QAJ5"/>
<evidence type="ECO:0000256" key="2">
    <source>
        <dbReference type="HAMAP-Rule" id="MF_00048"/>
    </source>
</evidence>
<dbReference type="PATRIC" id="fig|1293439.3.peg.1270"/>
<dbReference type="NCBIfam" id="TIGR00252">
    <property type="entry name" value="YraN family protein"/>
    <property type="match status" value="1"/>
</dbReference>
<evidence type="ECO:0000313" key="4">
    <source>
        <dbReference type="Proteomes" id="UP000033411"/>
    </source>
</evidence>
<gene>
    <name evidence="3" type="ORF">WH87_08475</name>
</gene>
<dbReference type="Gene3D" id="3.40.1350.10">
    <property type="match status" value="1"/>
</dbReference>
<reference evidence="3 4" key="1">
    <citation type="submission" date="2015-03" db="EMBL/GenBank/DDBJ databases">
        <authorList>
            <person name="Lepp D."/>
            <person name="Hassan Y.I."/>
            <person name="Li X.-Z."/>
            <person name="Zhou T."/>
        </authorList>
    </citation>
    <scope>NUCLEOTIDE SEQUENCE [LARGE SCALE GENOMIC DNA]</scope>
    <source>
        <strain evidence="3 4">E84</strain>
    </source>
</reference>
<name>A0A0F5QAJ5_9HYPH</name>
<dbReference type="RefSeq" id="WP_046139506.1">
    <property type="nucleotide sequence ID" value="NZ_LANJ01000016.1"/>
</dbReference>
<dbReference type="HAMAP" id="MF_00048">
    <property type="entry name" value="UPF0102"/>
    <property type="match status" value="1"/>
</dbReference>
<dbReference type="STRING" id="1293439.WH87_08475"/>
<evidence type="ECO:0000313" key="3">
    <source>
        <dbReference type="EMBL" id="KKC37738.1"/>
    </source>
</evidence>
<comment type="caution">
    <text evidence="3">The sequence shown here is derived from an EMBL/GenBank/DDBJ whole genome shotgun (WGS) entry which is preliminary data.</text>
</comment>
<sequence>MMPPSPSRPKSKARIAAHSGGQRAEALAALFLRLKFYRIIARRYKTPVGEIDLIARRFGVTVFVEVKARARSAAEAEALGAVNQSRIVRAAQYWLAKHPRLTETPFRFDVIFLAPGRWPRHVINAFDVSA</sequence>
<dbReference type="GO" id="GO:0003676">
    <property type="term" value="F:nucleic acid binding"/>
    <property type="evidence" value="ECO:0007669"/>
    <property type="project" value="InterPro"/>
</dbReference>
<dbReference type="SUPFAM" id="SSF52980">
    <property type="entry name" value="Restriction endonuclease-like"/>
    <property type="match status" value="1"/>
</dbReference>